<keyword evidence="1" id="KW-1133">Transmembrane helix</keyword>
<gene>
    <name evidence="3" type="ORF">UFOPK2310_00641</name>
</gene>
<dbReference type="Pfam" id="PF10081">
    <property type="entry name" value="Abhydrolase_9"/>
    <property type="match status" value="2"/>
</dbReference>
<proteinExistence type="predicted"/>
<dbReference type="EMBL" id="CAEZWW010000061">
    <property type="protein sequence ID" value="CAB4671561.1"/>
    <property type="molecule type" value="Genomic_DNA"/>
</dbReference>
<dbReference type="AlphaFoldDB" id="A0A6J6MBH2"/>
<evidence type="ECO:0000313" key="3">
    <source>
        <dbReference type="EMBL" id="CAB4671561.1"/>
    </source>
</evidence>
<reference evidence="3" key="1">
    <citation type="submission" date="2020-05" db="EMBL/GenBank/DDBJ databases">
        <authorList>
            <person name="Chiriac C."/>
            <person name="Salcher M."/>
            <person name="Ghai R."/>
            <person name="Kavagutti S V."/>
        </authorList>
    </citation>
    <scope>NUCLEOTIDE SEQUENCE</scope>
</reference>
<evidence type="ECO:0000259" key="2">
    <source>
        <dbReference type="Pfam" id="PF10081"/>
    </source>
</evidence>
<organism evidence="3">
    <name type="scientific">freshwater metagenome</name>
    <dbReference type="NCBI Taxonomy" id="449393"/>
    <lineage>
        <taxon>unclassified sequences</taxon>
        <taxon>metagenomes</taxon>
        <taxon>ecological metagenomes</taxon>
    </lineage>
</organism>
<protein>
    <submittedName>
        <fullName evidence="3">Unannotated protein</fullName>
    </submittedName>
</protein>
<feature type="transmembrane region" description="Helical" evidence="1">
    <location>
        <begin position="75"/>
        <end position="96"/>
    </location>
</feature>
<sequence>MLPSALGAAAGVSAGGVIAAGSRGPTLVPWPAKVRTAFPIVVGGLTCSAVALPVGLGTAVVAAAIGRGRWPVKSVAAVVGMVGVGVVAGVVGRRLVEQKLTPNGRDLDPAYAQPPLNHLVSGSSQSAVTMTELGREGARFVGSVTGADDIREVTGLEPVAEPVRVFIGVDAAATVEQRVALAISELRRTGAFDRSNLLIQAPAGTGFANSTPVDILEILTRGDSASVVVGYGLLPSFLSLGKVAIAAQTQKLLLESIRNELATRNKRPRLLLYGESLGAKVQEAAVPAGPIDLDYYNIAAALWVGTPGGKVADGFHALCSQESITVDRPEEIPAVLPATRPRVWFLEHDGDPVVRFRPALISTRPAWLPLDGTRGRNIPESMTWRPGITYFQSFVDTMFATNVKPGDFQSLGHDYRADLGAVTTAAYDLPADSVTAARLEGHLRVLETAKAELIAQTDKGAQ</sequence>
<name>A0A6J6MBH2_9ZZZZ</name>
<feature type="transmembrane region" description="Helical" evidence="1">
    <location>
        <begin position="38"/>
        <end position="63"/>
    </location>
</feature>
<accession>A0A6J6MBH2</accession>
<dbReference type="InterPro" id="IPR027787">
    <property type="entry name" value="Alpha/beta-hydrolase_catalytic"/>
</dbReference>
<keyword evidence="1" id="KW-0472">Membrane</keyword>
<evidence type="ECO:0000256" key="1">
    <source>
        <dbReference type="SAM" id="Phobius"/>
    </source>
</evidence>
<keyword evidence="1" id="KW-0812">Transmembrane</keyword>
<feature type="domain" description="Alpha/beta-hydrolase catalytic" evidence="2">
    <location>
        <begin position="163"/>
        <end position="308"/>
    </location>
</feature>
<feature type="domain" description="Alpha/beta-hydrolase catalytic" evidence="2">
    <location>
        <begin position="338"/>
        <end position="421"/>
    </location>
</feature>